<evidence type="ECO:0000313" key="3">
    <source>
        <dbReference type="Proteomes" id="UP000597444"/>
    </source>
</evidence>
<dbReference type="EMBL" id="BNJK01000001">
    <property type="protein sequence ID" value="GHO90729.1"/>
    <property type="molecule type" value="Genomic_DNA"/>
</dbReference>
<sequence length="119" mass="13222">MPNSVQEFFNTLATRRYEPLLHSVSGTVQWNIEEEGKWNVIIDKGTITVNRNAVVADSLMSCNKDILLVLANGAQNPLTAFLQGKLAIDGNVGLALVFQRIFQNGTDKNKTMTNSRRTQ</sequence>
<dbReference type="RefSeq" id="WP_220201673.1">
    <property type="nucleotide sequence ID" value="NZ_BNJK01000001.1"/>
</dbReference>
<dbReference type="InterPro" id="IPR036527">
    <property type="entry name" value="SCP2_sterol-bd_dom_sf"/>
</dbReference>
<dbReference type="AlphaFoldDB" id="A0A8J3MX98"/>
<dbReference type="Pfam" id="PF02036">
    <property type="entry name" value="SCP2"/>
    <property type="match status" value="1"/>
</dbReference>
<keyword evidence="3" id="KW-1185">Reference proteome</keyword>
<dbReference type="Proteomes" id="UP000597444">
    <property type="component" value="Unassembled WGS sequence"/>
</dbReference>
<dbReference type="GO" id="GO:0005829">
    <property type="term" value="C:cytosol"/>
    <property type="evidence" value="ECO:0007669"/>
    <property type="project" value="TreeGrafter"/>
</dbReference>
<protein>
    <recommendedName>
        <fullName evidence="1">SCP2 domain-containing protein</fullName>
    </recommendedName>
</protein>
<evidence type="ECO:0000313" key="2">
    <source>
        <dbReference type="EMBL" id="GHO90729.1"/>
    </source>
</evidence>
<comment type="caution">
    <text evidence="2">The sequence shown here is derived from an EMBL/GenBank/DDBJ whole genome shotgun (WGS) entry which is preliminary data.</text>
</comment>
<gene>
    <name evidence="2" type="ORF">KSF_007770</name>
</gene>
<evidence type="ECO:0000259" key="1">
    <source>
        <dbReference type="Pfam" id="PF02036"/>
    </source>
</evidence>
<accession>A0A8J3MX98</accession>
<dbReference type="InterPro" id="IPR003033">
    <property type="entry name" value="SCP2_sterol-bd_dom"/>
</dbReference>
<name>A0A8J3MX98_9CHLR</name>
<organism evidence="2 3">
    <name type="scientific">Reticulibacter mediterranei</name>
    <dbReference type="NCBI Taxonomy" id="2778369"/>
    <lineage>
        <taxon>Bacteria</taxon>
        <taxon>Bacillati</taxon>
        <taxon>Chloroflexota</taxon>
        <taxon>Ktedonobacteria</taxon>
        <taxon>Ktedonobacterales</taxon>
        <taxon>Reticulibacteraceae</taxon>
        <taxon>Reticulibacter</taxon>
    </lineage>
</organism>
<reference evidence="2" key="1">
    <citation type="submission" date="2020-10" db="EMBL/GenBank/DDBJ databases">
        <title>Taxonomic study of unclassified bacteria belonging to the class Ktedonobacteria.</title>
        <authorList>
            <person name="Yabe S."/>
            <person name="Wang C.M."/>
            <person name="Zheng Y."/>
            <person name="Sakai Y."/>
            <person name="Cavaletti L."/>
            <person name="Monciardini P."/>
            <person name="Donadio S."/>
        </authorList>
    </citation>
    <scope>NUCLEOTIDE SEQUENCE</scope>
    <source>
        <strain evidence="2">ID150040</strain>
    </source>
</reference>
<dbReference type="PANTHER" id="PTHR10094:SF25">
    <property type="entry name" value="SCP2 STEROL-BINDING DOMAIN-CONTAINING PROTEIN 1"/>
    <property type="match status" value="1"/>
</dbReference>
<dbReference type="Gene3D" id="3.30.1050.10">
    <property type="entry name" value="SCP2 sterol-binding domain"/>
    <property type="match status" value="1"/>
</dbReference>
<proteinExistence type="predicted"/>
<dbReference type="PANTHER" id="PTHR10094">
    <property type="entry name" value="STEROL CARRIER PROTEIN 2 SCP-2 FAMILY PROTEIN"/>
    <property type="match status" value="1"/>
</dbReference>
<feature type="domain" description="SCP2" evidence="1">
    <location>
        <begin position="10"/>
        <end position="103"/>
    </location>
</feature>
<dbReference type="SUPFAM" id="SSF55718">
    <property type="entry name" value="SCP-like"/>
    <property type="match status" value="1"/>
</dbReference>